<dbReference type="Proteomes" id="UP000215896">
    <property type="component" value="Unassembled WGS sequence"/>
</dbReference>
<gene>
    <name evidence="2" type="ORF">CGZ94_15935</name>
</gene>
<accession>A0A255G7X9</accession>
<feature type="domain" description="ER-bound oxygenase mpaB/mpaB'/Rubber oxygenase catalytic" evidence="1">
    <location>
        <begin position="45"/>
        <end position="271"/>
    </location>
</feature>
<protein>
    <recommendedName>
        <fullName evidence="1">ER-bound oxygenase mpaB/mpaB'/Rubber oxygenase catalytic domain-containing protein</fullName>
    </recommendedName>
</protein>
<evidence type="ECO:0000259" key="1">
    <source>
        <dbReference type="Pfam" id="PF09995"/>
    </source>
</evidence>
<dbReference type="EMBL" id="NMVO01000016">
    <property type="protein sequence ID" value="OYO10506.1"/>
    <property type="molecule type" value="Genomic_DNA"/>
</dbReference>
<dbReference type="RefSeq" id="WP_094406237.1">
    <property type="nucleotide sequence ID" value="NZ_NMVO01000016.1"/>
</dbReference>
<dbReference type="AlphaFoldDB" id="A0A255G7X9"/>
<evidence type="ECO:0000313" key="2">
    <source>
        <dbReference type="EMBL" id="OYO10506.1"/>
    </source>
</evidence>
<dbReference type="PANTHER" id="PTHR36151">
    <property type="entry name" value="BLR2777 PROTEIN"/>
    <property type="match status" value="1"/>
</dbReference>
<proteinExistence type="predicted"/>
<dbReference type="InterPro" id="IPR018713">
    <property type="entry name" value="MPAB/Lcp_cat_dom"/>
</dbReference>
<keyword evidence="3" id="KW-1185">Reference proteome</keyword>
<dbReference type="OrthoDB" id="108890at2"/>
<evidence type="ECO:0000313" key="3">
    <source>
        <dbReference type="Proteomes" id="UP000215896"/>
    </source>
</evidence>
<dbReference type="Pfam" id="PF09995">
    <property type="entry name" value="MPAB_Lcp_cat"/>
    <property type="match status" value="1"/>
</dbReference>
<organism evidence="2 3">
    <name type="scientific">Enemella evansiae</name>
    <dbReference type="NCBI Taxonomy" id="2016499"/>
    <lineage>
        <taxon>Bacteria</taxon>
        <taxon>Bacillati</taxon>
        <taxon>Actinomycetota</taxon>
        <taxon>Actinomycetes</taxon>
        <taxon>Propionibacteriales</taxon>
        <taxon>Propionibacteriaceae</taxon>
        <taxon>Enemella</taxon>
    </lineage>
</organism>
<name>A0A255G7X9_9ACTN</name>
<dbReference type="GO" id="GO:0016491">
    <property type="term" value="F:oxidoreductase activity"/>
    <property type="evidence" value="ECO:0007669"/>
    <property type="project" value="InterPro"/>
</dbReference>
<reference evidence="2 3" key="1">
    <citation type="submission" date="2017-07" db="EMBL/GenBank/DDBJ databases">
        <title>Draft whole genome sequences of clinical Proprionibacteriaceae strains.</title>
        <authorList>
            <person name="Bernier A.-M."/>
            <person name="Bernard K."/>
            <person name="Domingo M.-C."/>
        </authorList>
    </citation>
    <scope>NUCLEOTIDE SEQUENCE [LARGE SCALE GENOMIC DNA]</scope>
    <source>
        <strain evidence="2 3">NML 030167</strain>
    </source>
</reference>
<sequence length="298" mass="32674">MTNPLQRGLGQLLRSKVAGTDATTRAAEIWGTPGERWFAPTDPIWRVHDDASMYCGGIAALLLQSLHPLAMAGVAGHSGYRSDPWGRLQRTSDYIAATTFGTVETAERSIETVRRVHQRVRGRDERGRAYRADDPDLLRWVAIAEAYAFLRSHDRYGRQPLGSAERDRYVAQAGTLADRLGADPMPTDWAGLLDALHDYRPELEVTDAARDAAEFLLTEPPLPGIARPGYALIAAGGVAVLPVWARRQLRLSAPTGWGHAAGRVATGTVRWGLAGLRDEPDRDRLRRDRPEEGAAVAD</sequence>
<dbReference type="PANTHER" id="PTHR36151:SF3">
    <property type="entry name" value="ER-BOUND OXYGENASE MPAB_MPAB'_RUBBER OXYGENASE CATALYTIC DOMAIN-CONTAINING PROTEIN"/>
    <property type="match status" value="1"/>
</dbReference>
<comment type="caution">
    <text evidence="2">The sequence shown here is derived from an EMBL/GenBank/DDBJ whole genome shotgun (WGS) entry which is preliminary data.</text>
</comment>